<name>A0ABN9G1U3_9NEOB</name>
<feature type="region of interest" description="Disordered" evidence="1">
    <location>
        <begin position="79"/>
        <end position="110"/>
    </location>
</feature>
<feature type="compositionally biased region" description="Polar residues" evidence="1">
    <location>
        <begin position="1"/>
        <end position="23"/>
    </location>
</feature>
<sequence length="224" mass="23715">MLEWQTSRVSTGTRPSSTASTHIPTCPENWDSGTITTAGIRILMSSLGATYPRRRMDNTGSSVISQHATCPATWGASRTTAHLPPLSPVPAGLQENSPSKPASSSAVSGATSMQVWRRVTPASAAVLPMCPHCRGLAAPCVTIHALGRPARSAVGTGISACIARGSGPAAGTFLLHLGSCTLRIILMNTVPAVHVHGIFTSRELPLWRSGFISFMLKIQMMFWR</sequence>
<evidence type="ECO:0000313" key="2">
    <source>
        <dbReference type="EMBL" id="CAI9603328.1"/>
    </source>
</evidence>
<feature type="compositionally biased region" description="Low complexity" evidence="1">
    <location>
        <begin position="97"/>
        <end position="108"/>
    </location>
</feature>
<evidence type="ECO:0000313" key="3">
    <source>
        <dbReference type="Proteomes" id="UP001162483"/>
    </source>
</evidence>
<keyword evidence="3" id="KW-1185">Reference proteome</keyword>
<protein>
    <submittedName>
        <fullName evidence="2">Uncharacterized protein</fullName>
    </submittedName>
</protein>
<organism evidence="2 3">
    <name type="scientific">Staurois parvus</name>
    <dbReference type="NCBI Taxonomy" id="386267"/>
    <lineage>
        <taxon>Eukaryota</taxon>
        <taxon>Metazoa</taxon>
        <taxon>Chordata</taxon>
        <taxon>Craniata</taxon>
        <taxon>Vertebrata</taxon>
        <taxon>Euteleostomi</taxon>
        <taxon>Amphibia</taxon>
        <taxon>Batrachia</taxon>
        <taxon>Anura</taxon>
        <taxon>Neobatrachia</taxon>
        <taxon>Ranoidea</taxon>
        <taxon>Ranidae</taxon>
        <taxon>Staurois</taxon>
    </lineage>
</organism>
<evidence type="ECO:0000256" key="1">
    <source>
        <dbReference type="SAM" id="MobiDB-lite"/>
    </source>
</evidence>
<proteinExistence type="predicted"/>
<gene>
    <name evidence="2" type="ORF">SPARVUS_LOCUS13289720</name>
</gene>
<dbReference type="Proteomes" id="UP001162483">
    <property type="component" value="Unassembled WGS sequence"/>
</dbReference>
<accession>A0ABN9G1U3</accession>
<comment type="caution">
    <text evidence="2">The sequence shown here is derived from an EMBL/GenBank/DDBJ whole genome shotgun (WGS) entry which is preliminary data.</text>
</comment>
<dbReference type="EMBL" id="CATNWA010017824">
    <property type="protein sequence ID" value="CAI9603328.1"/>
    <property type="molecule type" value="Genomic_DNA"/>
</dbReference>
<reference evidence="2" key="1">
    <citation type="submission" date="2023-05" db="EMBL/GenBank/DDBJ databases">
        <authorList>
            <person name="Stuckert A."/>
        </authorList>
    </citation>
    <scope>NUCLEOTIDE SEQUENCE</scope>
</reference>
<feature type="region of interest" description="Disordered" evidence="1">
    <location>
        <begin position="1"/>
        <end position="31"/>
    </location>
</feature>